<dbReference type="EMBL" id="KU699495">
    <property type="protein sequence ID" value="AML77434.1"/>
    <property type="molecule type" value="mRNA"/>
</dbReference>
<dbReference type="SUPFAM" id="SSF48097">
    <property type="entry name" value="Regulator of G-protein signaling, RGS"/>
    <property type="match status" value="1"/>
</dbReference>
<accession>A0A126WYM6</accession>
<dbReference type="GO" id="GO:0009881">
    <property type="term" value="F:photoreceptor activity"/>
    <property type="evidence" value="ECO:0007669"/>
    <property type="project" value="UniProtKB-KW"/>
</dbReference>
<dbReference type="Pfam" id="PF13426">
    <property type="entry name" value="PAS_9"/>
    <property type="match status" value="1"/>
</dbReference>
<dbReference type="Gene3D" id="1.10.167.10">
    <property type="entry name" value="Regulator of G-protein Signalling 4, domain 2"/>
    <property type="match status" value="1"/>
</dbReference>
<dbReference type="InterPro" id="IPR036305">
    <property type="entry name" value="RGS_sf"/>
</dbReference>
<dbReference type="Pfam" id="PF00615">
    <property type="entry name" value="RGS"/>
    <property type="match status" value="1"/>
</dbReference>
<evidence type="ECO:0000256" key="4">
    <source>
        <dbReference type="ARBA" id="ARBA00022643"/>
    </source>
</evidence>
<keyword evidence="5" id="KW-0157">Chromophore</keyword>
<dbReference type="Gene3D" id="3.30.450.20">
    <property type="entry name" value="PAS domain"/>
    <property type="match status" value="1"/>
</dbReference>
<dbReference type="InterPro" id="IPR035965">
    <property type="entry name" value="PAS-like_dom_sf"/>
</dbReference>
<dbReference type="InterPro" id="IPR016137">
    <property type="entry name" value="RGS"/>
</dbReference>
<dbReference type="PROSITE" id="PS50132">
    <property type="entry name" value="RGS"/>
    <property type="match status" value="1"/>
</dbReference>
<dbReference type="InterPro" id="IPR000014">
    <property type="entry name" value="PAS"/>
</dbReference>
<dbReference type="PANTHER" id="PTHR47429">
    <property type="entry name" value="PROTEIN TWIN LOV 1"/>
    <property type="match status" value="1"/>
</dbReference>
<sequence>MDTSSSRQNRLIRDFSQEDDIPDRDGPTPKPRPIPAVSGQPPKTRQRTKEDDSWLDEEAAQSPTISSRRGPSIEQRRPDEFDFQVPEPTIDGPPTIPANAIPTARSLSVTQPYHGLNSIEEAPLSENGTRSRSPPGVQKYQAFTLDQEPRIPATAPRQQNLNYDGEKTIKKHLDPRDNESLAESEATTVSSTRLANFFGQEVFQIVLHNPTTAHQLTKFCQSRFCGENMEFLERIDRYNTLIDELGTTMLDIHKNFISVNAPSQLNLPDHVLLKLNRDLKVTLGSGLPKMENLFTSTQHSTEDLVFSDIYPRFVRHQLVISATKALATDRSRYAGLGDCFVLTDPAKADNPIVFASDGFVSVTGYARRDIIPRNCRFLQGRYTDRAAVARLKTRIDNREESVELLLNYKKSKEPFWNLLYTAPLYDANGNVAFFIGGQINCSTTIHSASDILRLLSFSEDVDDQQDKPVPAPVKKSTFGKGFFRALRGDSITEINGSKEAGMENALLNKIEKFTVKKQMETFHSAYSKYLVVKYDTMAINFFSMNIIDILYGTKPMIGYVVGVNIFSFFEQHAVSISRDFKSRVKTALKAGQPVSLDLNLSTRKFMRYIKFATHWTPLKDEEGKVTYVVVTLGSSQI</sequence>
<dbReference type="SMART" id="SM00315">
    <property type="entry name" value="RGS"/>
    <property type="match status" value="1"/>
</dbReference>
<keyword evidence="3" id="KW-0285">Flavoprotein</keyword>
<evidence type="ECO:0000256" key="1">
    <source>
        <dbReference type="ARBA" id="ARBA00022543"/>
    </source>
</evidence>
<dbReference type="SUPFAM" id="SSF55785">
    <property type="entry name" value="PYP-like sensor domain (PAS domain)"/>
    <property type="match status" value="1"/>
</dbReference>
<evidence type="ECO:0000256" key="5">
    <source>
        <dbReference type="ARBA" id="ARBA00022991"/>
    </source>
</evidence>
<reference evidence="9" key="1">
    <citation type="journal article" date="2016" name="Proc. Natl. Acad. Sci. U.S.A.">
        <title>Functional and topological diversity of LOV domain photoreceptors.</title>
        <authorList>
            <person name="Glantz S.T."/>
            <person name="Carpenter E.J."/>
            <person name="Melkonian M."/>
            <person name="Gardner K.H."/>
            <person name="Boyden E.S."/>
            <person name="Wong G.K."/>
            <person name="Chow B.Y."/>
        </authorList>
    </citation>
    <scope>NUCLEOTIDE SEQUENCE</scope>
    <source>
        <strain evidence="9">IRBN_2163770</strain>
    </source>
</reference>
<evidence type="ECO:0000256" key="3">
    <source>
        <dbReference type="ARBA" id="ARBA00022630"/>
    </source>
</evidence>
<evidence type="ECO:0000256" key="2">
    <source>
        <dbReference type="ARBA" id="ARBA00022606"/>
    </source>
</evidence>
<feature type="region of interest" description="Disordered" evidence="7">
    <location>
        <begin position="1"/>
        <end position="94"/>
    </location>
</feature>
<evidence type="ECO:0000256" key="6">
    <source>
        <dbReference type="ARBA" id="ARBA00023170"/>
    </source>
</evidence>
<name>A0A126WYM6_SCANE</name>
<proteinExistence type="evidence at transcript level"/>
<keyword evidence="1" id="KW-0600">Photoreceptor protein</keyword>
<feature type="domain" description="RGS" evidence="8">
    <location>
        <begin position="202"/>
        <end position="315"/>
    </location>
</feature>
<organism evidence="9">
    <name type="scientific">Scapania nemorea</name>
    <name type="common">Grove earwort</name>
    <dbReference type="NCBI Taxonomy" id="41848"/>
    <lineage>
        <taxon>Eukaryota</taxon>
        <taxon>Viridiplantae</taxon>
        <taxon>Streptophyta</taxon>
        <taxon>Embryophyta</taxon>
        <taxon>Marchantiophyta</taxon>
        <taxon>Jungermanniopsida</taxon>
        <taxon>Jungermanniidae</taxon>
        <taxon>Jungermanniales</taxon>
        <taxon>Cephaloziineae</taxon>
        <taxon>Scapaniaceae</taxon>
        <taxon>Scapania</taxon>
    </lineage>
</organism>
<dbReference type="PANTHER" id="PTHR47429:SF2">
    <property type="entry name" value="PROTEIN TWIN LOV 1"/>
    <property type="match status" value="1"/>
</dbReference>
<evidence type="ECO:0000313" key="9">
    <source>
        <dbReference type="EMBL" id="AML77434.1"/>
    </source>
</evidence>
<dbReference type="GO" id="GO:0005634">
    <property type="term" value="C:nucleus"/>
    <property type="evidence" value="ECO:0007669"/>
    <property type="project" value="TreeGrafter"/>
</dbReference>
<evidence type="ECO:0000256" key="7">
    <source>
        <dbReference type="SAM" id="MobiDB-lite"/>
    </source>
</evidence>
<evidence type="ECO:0000259" key="8">
    <source>
        <dbReference type="PROSITE" id="PS50132"/>
    </source>
</evidence>
<keyword evidence="6" id="KW-0675">Receptor</keyword>
<keyword evidence="2" id="KW-0716">Sensory transduction</keyword>
<protein>
    <submittedName>
        <fullName evidence="9">Putative LOV domain-containing protein</fullName>
    </submittedName>
</protein>
<dbReference type="AlphaFoldDB" id="A0A126WYM6"/>
<keyword evidence="4" id="KW-0288">FMN</keyword>
<dbReference type="InterPro" id="IPR044926">
    <property type="entry name" value="RGS_subdomain_2"/>
</dbReference>